<evidence type="ECO:0000256" key="1">
    <source>
        <dbReference type="ARBA" id="ARBA00004141"/>
    </source>
</evidence>
<dbReference type="SUPFAM" id="SSF48652">
    <property type="entry name" value="Tetraspanin"/>
    <property type="match status" value="1"/>
</dbReference>
<evidence type="ECO:0000313" key="8">
    <source>
        <dbReference type="EMBL" id="KAK2859220.1"/>
    </source>
</evidence>
<feature type="disulfide bond" evidence="6">
    <location>
        <begin position="144"/>
        <end position="160"/>
    </location>
</feature>
<feature type="transmembrane region" description="Helical" evidence="7">
    <location>
        <begin position="82"/>
        <end position="105"/>
    </location>
</feature>
<evidence type="ECO:0000256" key="6">
    <source>
        <dbReference type="PIRSR" id="PIRSR002419-1"/>
    </source>
</evidence>
<dbReference type="Pfam" id="PF00335">
    <property type="entry name" value="Tetraspanin"/>
    <property type="match status" value="1"/>
</dbReference>
<dbReference type="EMBL" id="JAUPFM010000002">
    <property type="protein sequence ID" value="KAK2859220.1"/>
    <property type="molecule type" value="Genomic_DNA"/>
</dbReference>
<proteinExistence type="inferred from homology"/>
<keyword evidence="9" id="KW-1185">Reference proteome</keyword>
<dbReference type="PANTHER" id="PTHR19282">
    <property type="entry name" value="TETRASPANIN"/>
    <property type="match status" value="1"/>
</dbReference>
<comment type="subcellular location">
    <subcellularLocation>
        <location evidence="1 7">Membrane</location>
        <topology evidence="1 7">Multi-pass membrane protein</topology>
    </subcellularLocation>
</comment>
<comment type="similarity">
    <text evidence="2 7">Belongs to the tetraspanin (TM4SF) family.</text>
</comment>
<evidence type="ECO:0000313" key="9">
    <source>
        <dbReference type="Proteomes" id="UP001187415"/>
    </source>
</evidence>
<comment type="caution">
    <text evidence="8">The sequence shown here is derived from an EMBL/GenBank/DDBJ whole genome shotgun (WGS) entry which is preliminary data.</text>
</comment>
<accession>A0AA88NT89</accession>
<protein>
    <recommendedName>
        <fullName evidence="7">Tetraspanin</fullName>
    </recommendedName>
</protein>
<dbReference type="GO" id="GO:0005886">
    <property type="term" value="C:plasma membrane"/>
    <property type="evidence" value="ECO:0007669"/>
    <property type="project" value="TreeGrafter"/>
</dbReference>
<evidence type="ECO:0000256" key="4">
    <source>
        <dbReference type="ARBA" id="ARBA00022989"/>
    </source>
</evidence>
<feature type="transmembrane region" description="Helical" evidence="7">
    <location>
        <begin position="194"/>
        <end position="227"/>
    </location>
</feature>
<gene>
    <name evidence="8" type="ORF">Q5P01_003840</name>
</gene>
<name>A0AA88NT89_CHASR</name>
<dbReference type="InterPro" id="IPR018499">
    <property type="entry name" value="Tetraspanin/Peripherin"/>
</dbReference>
<keyword evidence="5 7" id="KW-0472">Membrane</keyword>
<evidence type="ECO:0000256" key="7">
    <source>
        <dbReference type="RuleBase" id="RU361218"/>
    </source>
</evidence>
<dbReference type="PRINTS" id="PR00259">
    <property type="entry name" value="TMFOUR"/>
</dbReference>
<dbReference type="Gene3D" id="1.10.1450.10">
    <property type="entry name" value="Tetraspanin"/>
    <property type="match status" value="1"/>
</dbReference>
<dbReference type="PANTHER" id="PTHR19282:SF544">
    <property type="entry name" value="TETRASPANIN"/>
    <property type="match status" value="1"/>
</dbReference>
<dbReference type="AlphaFoldDB" id="A0AA88NT89"/>
<reference evidence="8" key="1">
    <citation type="submission" date="2023-07" db="EMBL/GenBank/DDBJ databases">
        <title>Chromosome-level Genome Assembly of Striped Snakehead (Channa striata).</title>
        <authorList>
            <person name="Liu H."/>
        </authorList>
    </citation>
    <scope>NUCLEOTIDE SEQUENCE</scope>
    <source>
        <strain evidence="8">Gz</strain>
        <tissue evidence="8">Muscle</tissue>
    </source>
</reference>
<feature type="transmembrane region" description="Helical" evidence="7">
    <location>
        <begin position="53"/>
        <end position="70"/>
    </location>
</feature>
<dbReference type="InterPro" id="IPR000301">
    <property type="entry name" value="Tetraspanin_animals"/>
</dbReference>
<evidence type="ECO:0000256" key="2">
    <source>
        <dbReference type="ARBA" id="ARBA00006840"/>
    </source>
</evidence>
<dbReference type="Proteomes" id="UP001187415">
    <property type="component" value="Unassembled WGS sequence"/>
</dbReference>
<organism evidence="8 9">
    <name type="scientific">Channa striata</name>
    <name type="common">Snakehead murrel</name>
    <name type="synonym">Ophicephalus striatus</name>
    <dbReference type="NCBI Taxonomy" id="64152"/>
    <lineage>
        <taxon>Eukaryota</taxon>
        <taxon>Metazoa</taxon>
        <taxon>Chordata</taxon>
        <taxon>Craniata</taxon>
        <taxon>Vertebrata</taxon>
        <taxon>Euteleostomi</taxon>
        <taxon>Actinopterygii</taxon>
        <taxon>Neopterygii</taxon>
        <taxon>Teleostei</taxon>
        <taxon>Neoteleostei</taxon>
        <taxon>Acanthomorphata</taxon>
        <taxon>Anabantaria</taxon>
        <taxon>Anabantiformes</taxon>
        <taxon>Channoidei</taxon>
        <taxon>Channidae</taxon>
        <taxon>Channa</taxon>
    </lineage>
</organism>
<keyword evidence="6" id="KW-1015">Disulfide bond</keyword>
<dbReference type="InterPro" id="IPR008952">
    <property type="entry name" value="Tetraspanin_EC2_sf"/>
</dbReference>
<keyword evidence="3 7" id="KW-0812">Transmembrane</keyword>
<feature type="transmembrane region" description="Helical" evidence="7">
    <location>
        <begin position="12"/>
        <end position="33"/>
    </location>
</feature>
<evidence type="ECO:0000256" key="5">
    <source>
        <dbReference type="ARBA" id="ARBA00023136"/>
    </source>
</evidence>
<sequence>MARVNTCLRWMFVIFNVLFAIIGGLIIMSTLMVQFSTYFDGDENLLGQTRSYLLLYVVGAVIMVVSIVGAHGACKESTGCMIAFLVCMVTGTLLMLRAGIFVAVLHPEVEGTLNNSFAKFVPLDTAPDSIKERMDYMQSQLHCCGLFSYTDWKDDIPSSCECSSVEEGLCQTVNYRDVFMERKSVYSQSCLPIIIHYALVFFDILTGIIFTLAGLALLGTILSSIIIHQIRHPRAHTVVLKVPTVFTTSSPKYQQLQTPPPNYC</sequence>
<evidence type="ECO:0000256" key="3">
    <source>
        <dbReference type="ARBA" id="ARBA00022692"/>
    </source>
</evidence>
<keyword evidence="4 7" id="KW-1133">Transmembrane helix</keyword>
<dbReference type="PIRSF" id="PIRSF002419">
    <property type="entry name" value="Tetraspanin"/>
    <property type="match status" value="1"/>
</dbReference>